<keyword evidence="2" id="KW-1185">Reference proteome</keyword>
<dbReference type="VEuPathDB" id="FungiDB:PHYBLDRAFT_163854"/>
<dbReference type="AlphaFoldDB" id="A0A162UY86"/>
<reference evidence="2" key="1">
    <citation type="submission" date="2015-06" db="EMBL/GenBank/DDBJ databases">
        <title>Expansion of signal transduction pathways in fungi by whole-genome duplication.</title>
        <authorList>
            <consortium name="DOE Joint Genome Institute"/>
            <person name="Corrochano L.M."/>
            <person name="Kuo A."/>
            <person name="Marcet-Houben M."/>
            <person name="Polaino S."/>
            <person name="Salamov A."/>
            <person name="Villalobos J.M."/>
            <person name="Alvarez M.I."/>
            <person name="Avalos J."/>
            <person name="Benito E.P."/>
            <person name="Benoit I."/>
            <person name="Burger G."/>
            <person name="Camino L.P."/>
            <person name="Canovas D."/>
            <person name="Cerda-Olmedo E."/>
            <person name="Cheng J.-F."/>
            <person name="Dominguez A."/>
            <person name="Elias M."/>
            <person name="Eslava A.P."/>
            <person name="Glaser F."/>
            <person name="Grimwood J."/>
            <person name="Gutierrez G."/>
            <person name="Heitman J."/>
            <person name="Henrissat B."/>
            <person name="Iturriaga E.A."/>
            <person name="Lang B.F."/>
            <person name="Lavin J.L."/>
            <person name="Lee S."/>
            <person name="Li W."/>
            <person name="Lindquist E."/>
            <person name="Lopez-Garcia S."/>
            <person name="Luque E.M."/>
            <person name="Marcos A.T."/>
            <person name="Martin J."/>
            <person name="McCluskey K."/>
            <person name="Medina H.R."/>
            <person name="Miralles-Duran A."/>
            <person name="Miyazaki A."/>
            <person name="Munoz-Torres E."/>
            <person name="Oguiza J.A."/>
            <person name="Ohm R."/>
            <person name="Olmedo M."/>
            <person name="Orejas M."/>
            <person name="Ortiz-Castellanos L."/>
            <person name="Pisabarro A.G."/>
            <person name="Rodriguez-Romero J."/>
            <person name="Ruiz-Herrera J."/>
            <person name="Ruiz-Vazquez R."/>
            <person name="Sanz C."/>
            <person name="Schackwitz W."/>
            <person name="Schmutz J."/>
            <person name="Shahriari M."/>
            <person name="Shelest E."/>
            <person name="Silva-Franco F."/>
            <person name="Soanes D."/>
            <person name="Syed K."/>
            <person name="Tagua V.G."/>
            <person name="Talbot N.J."/>
            <person name="Thon M."/>
            <person name="De vries R.P."/>
            <person name="Wiebenga A."/>
            <person name="Yadav J.S."/>
            <person name="Braun E.L."/>
            <person name="Baker S."/>
            <person name="Garre V."/>
            <person name="Horwitz B."/>
            <person name="Torres-Martinez S."/>
            <person name="Idnurm A."/>
            <person name="Herrera-Estrella A."/>
            <person name="Gabaldon T."/>
            <person name="Grigoriev I.V."/>
        </authorList>
    </citation>
    <scope>NUCLEOTIDE SEQUENCE [LARGE SCALE GENOMIC DNA]</scope>
    <source>
        <strain evidence="2">NRRL 1555(-)</strain>
    </source>
</reference>
<dbReference type="RefSeq" id="XP_018296802.1">
    <property type="nucleotide sequence ID" value="XM_018434883.1"/>
</dbReference>
<name>A0A162UY86_PHYB8</name>
<dbReference type="GeneID" id="28995789"/>
<sequence>MTLWNILTWIYSNSDFLNIYVPIKNSVIIPRLIKSVSGVQDSDKLSNPRTILKIDEVTFSKKSWVGAHVILQLVFESSEVSKGWELALVLQNIAKNMKNGDWTCQTHKLKQFSPSQGCRLFWMWTIGECCDSGLRSKYQNQTRISKDEKSEKVNVHNILGLEKYKRRQCFILLKKTGVVCSMMCYPI</sequence>
<dbReference type="EMBL" id="KV440973">
    <property type="protein sequence ID" value="OAD78762.1"/>
    <property type="molecule type" value="Genomic_DNA"/>
</dbReference>
<organism evidence="1 2">
    <name type="scientific">Phycomyces blakesleeanus (strain ATCC 8743b / DSM 1359 / FGSC 10004 / NBRC 33097 / NRRL 1555)</name>
    <dbReference type="NCBI Taxonomy" id="763407"/>
    <lineage>
        <taxon>Eukaryota</taxon>
        <taxon>Fungi</taxon>
        <taxon>Fungi incertae sedis</taxon>
        <taxon>Mucoromycota</taxon>
        <taxon>Mucoromycotina</taxon>
        <taxon>Mucoromycetes</taxon>
        <taxon>Mucorales</taxon>
        <taxon>Phycomycetaceae</taxon>
        <taxon>Phycomyces</taxon>
    </lineage>
</organism>
<protein>
    <submittedName>
        <fullName evidence="1">Uncharacterized protein</fullName>
    </submittedName>
</protein>
<evidence type="ECO:0000313" key="1">
    <source>
        <dbReference type="EMBL" id="OAD78762.1"/>
    </source>
</evidence>
<gene>
    <name evidence="1" type="ORF">PHYBLDRAFT_163854</name>
</gene>
<evidence type="ECO:0000313" key="2">
    <source>
        <dbReference type="Proteomes" id="UP000077315"/>
    </source>
</evidence>
<accession>A0A162UY86</accession>
<dbReference type="InParanoid" id="A0A162UY86"/>
<dbReference type="Proteomes" id="UP000077315">
    <property type="component" value="Unassembled WGS sequence"/>
</dbReference>
<proteinExistence type="predicted"/>